<gene>
    <name evidence="2" type="ORF">niasHT_025874</name>
</gene>
<evidence type="ECO:0000313" key="3">
    <source>
        <dbReference type="Proteomes" id="UP001620626"/>
    </source>
</evidence>
<accession>A0ABD2KJ80</accession>
<organism evidence="2 3">
    <name type="scientific">Heterodera trifolii</name>
    <dbReference type="NCBI Taxonomy" id="157864"/>
    <lineage>
        <taxon>Eukaryota</taxon>
        <taxon>Metazoa</taxon>
        <taxon>Ecdysozoa</taxon>
        <taxon>Nematoda</taxon>
        <taxon>Chromadorea</taxon>
        <taxon>Rhabditida</taxon>
        <taxon>Tylenchina</taxon>
        <taxon>Tylenchomorpha</taxon>
        <taxon>Tylenchoidea</taxon>
        <taxon>Heteroderidae</taxon>
        <taxon>Heteroderinae</taxon>
        <taxon>Heterodera</taxon>
    </lineage>
</organism>
<comment type="caution">
    <text evidence="2">The sequence shown here is derived from an EMBL/GenBank/DDBJ whole genome shotgun (WGS) entry which is preliminary data.</text>
</comment>
<protein>
    <recommendedName>
        <fullName evidence="4">BBSome-interacting protein 1</fullName>
    </recommendedName>
</protein>
<keyword evidence="3" id="KW-1185">Reference proteome</keyword>
<dbReference type="AlphaFoldDB" id="A0ABD2KJ80"/>
<dbReference type="Pfam" id="PF14777">
    <property type="entry name" value="BBIP10"/>
    <property type="match status" value="1"/>
</dbReference>
<sequence length="113" mass="12650">MNSKSTESGRNSSPLSAEDEPPVKEIMWPPHGHVYQQEFMLPAYCKPKLIPLKSVTLEKLEKMQAENAEKLRKMEQEADSEQQQHPLEGSQHENAPGSVGGQSGPPDIWKAEE</sequence>
<feature type="region of interest" description="Disordered" evidence="1">
    <location>
        <begin position="67"/>
        <end position="113"/>
    </location>
</feature>
<feature type="region of interest" description="Disordered" evidence="1">
    <location>
        <begin position="1"/>
        <end position="28"/>
    </location>
</feature>
<dbReference type="PANTHER" id="PTHR28596">
    <property type="entry name" value="BBSOME-INTERACTING PROTEIN 1"/>
    <property type="match status" value="1"/>
</dbReference>
<dbReference type="Proteomes" id="UP001620626">
    <property type="component" value="Unassembled WGS sequence"/>
</dbReference>
<proteinExistence type="predicted"/>
<dbReference type="EMBL" id="JBICBT010000743">
    <property type="protein sequence ID" value="KAL3102966.1"/>
    <property type="molecule type" value="Genomic_DNA"/>
</dbReference>
<evidence type="ECO:0008006" key="4">
    <source>
        <dbReference type="Google" id="ProtNLM"/>
    </source>
</evidence>
<dbReference type="InterPro" id="IPR028233">
    <property type="entry name" value="BBIP10"/>
</dbReference>
<evidence type="ECO:0000256" key="1">
    <source>
        <dbReference type="SAM" id="MobiDB-lite"/>
    </source>
</evidence>
<feature type="compositionally biased region" description="Polar residues" evidence="1">
    <location>
        <begin position="1"/>
        <end position="15"/>
    </location>
</feature>
<evidence type="ECO:0000313" key="2">
    <source>
        <dbReference type="EMBL" id="KAL3102966.1"/>
    </source>
</evidence>
<dbReference type="PANTHER" id="PTHR28596:SF1">
    <property type="entry name" value="BBSOME-INTERACTING PROTEIN 1"/>
    <property type="match status" value="1"/>
</dbReference>
<reference evidence="2 3" key="1">
    <citation type="submission" date="2024-10" db="EMBL/GenBank/DDBJ databases">
        <authorList>
            <person name="Kim D."/>
        </authorList>
    </citation>
    <scope>NUCLEOTIDE SEQUENCE [LARGE SCALE GENOMIC DNA]</scope>
    <source>
        <strain evidence="2">BH-2024</strain>
    </source>
</reference>
<feature type="compositionally biased region" description="Basic and acidic residues" evidence="1">
    <location>
        <begin position="67"/>
        <end position="76"/>
    </location>
</feature>
<name>A0ABD2KJ80_9BILA</name>